<dbReference type="InterPro" id="IPR043502">
    <property type="entry name" value="DNA/RNA_pol_sf"/>
</dbReference>
<reference evidence="3 4" key="1">
    <citation type="submission" date="2015-01" db="EMBL/GenBank/DDBJ databases">
        <title>Evolution of Trichinella species and genotypes.</title>
        <authorList>
            <person name="Korhonen P.K."/>
            <person name="Edoardo P."/>
            <person name="Giuseppe L.R."/>
            <person name="Gasser R.B."/>
        </authorList>
    </citation>
    <scope>NUCLEOTIDE SEQUENCE [LARGE SCALE GENOMIC DNA]</scope>
    <source>
        <strain evidence="3">ISS37</strain>
    </source>
</reference>
<dbReference type="OrthoDB" id="5872779at2759"/>
<dbReference type="GO" id="GO:0006259">
    <property type="term" value="P:DNA metabolic process"/>
    <property type="evidence" value="ECO:0007669"/>
    <property type="project" value="UniProtKB-ARBA"/>
</dbReference>
<accession>A0A0V0SG92</accession>
<evidence type="ECO:0000256" key="1">
    <source>
        <dbReference type="SAM" id="MobiDB-lite"/>
    </source>
</evidence>
<dbReference type="InterPro" id="IPR008042">
    <property type="entry name" value="Retrotrans_Pao"/>
</dbReference>
<feature type="region of interest" description="Disordered" evidence="1">
    <location>
        <begin position="739"/>
        <end position="767"/>
    </location>
</feature>
<dbReference type="InterPro" id="IPR012337">
    <property type="entry name" value="RNaseH-like_sf"/>
</dbReference>
<protein>
    <recommendedName>
        <fullName evidence="2">Integrase zinc-binding domain-containing protein</fullName>
    </recommendedName>
</protein>
<dbReference type="InterPro" id="IPR041588">
    <property type="entry name" value="Integrase_H2C2"/>
</dbReference>
<comment type="caution">
    <text evidence="3">The sequence shown here is derived from an EMBL/GenBank/DDBJ whole genome shotgun (WGS) entry which is preliminary data.</text>
</comment>
<evidence type="ECO:0000313" key="4">
    <source>
        <dbReference type="Proteomes" id="UP000054630"/>
    </source>
</evidence>
<evidence type="ECO:0000259" key="2">
    <source>
        <dbReference type="Pfam" id="PF17921"/>
    </source>
</evidence>
<dbReference type="Gene3D" id="3.30.420.10">
    <property type="entry name" value="Ribonuclease H-like superfamily/Ribonuclease H"/>
    <property type="match status" value="1"/>
</dbReference>
<dbReference type="GO" id="GO:0003676">
    <property type="term" value="F:nucleic acid binding"/>
    <property type="evidence" value="ECO:0007669"/>
    <property type="project" value="InterPro"/>
</dbReference>
<feature type="compositionally biased region" description="Polar residues" evidence="1">
    <location>
        <begin position="745"/>
        <end position="758"/>
    </location>
</feature>
<dbReference type="SUPFAM" id="SSF53098">
    <property type="entry name" value="Ribonuclease H-like"/>
    <property type="match status" value="1"/>
</dbReference>
<feature type="compositionally biased region" description="Basic residues" evidence="1">
    <location>
        <begin position="142"/>
        <end position="160"/>
    </location>
</feature>
<feature type="region of interest" description="Disordered" evidence="1">
    <location>
        <begin position="904"/>
        <end position="936"/>
    </location>
</feature>
<feature type="region of interest" description="Disordered" evidence="1">
    <location>
        <begin position="139"/>
        <end position="161"/>
    </location>
</feature>
<dbReference type="Pfam" id="PF17921">
    <property type="entry name" value="Integrase_H2C2"/>
    <property type="match status" value="1"/>
</dbReference>
<dbReference type="PANTHER" id="PTHR47331">
    <property type="entry name" value="PHD-TYPE DOMAIN-CONTAINING PROTEIN"/>
    <property type="match status" value="1"/>
</dbReference>
<keyword evidence="4" id="KW-1185">Reference proteome</keyword>
<evidence type="ECO:0000313" key="3">
    <source>
        <dbReference type="EMBL" id="KRX25736.1"/>
    </source>
</evidence>
<sequence>MESRSFKNDDLLQNLANSRIHHMNRNPTSESCLSGEALQLLSGLTITAENYEALVQLLYDHTASNQSQTKGVAEDEISKHLLEICALVLLPVLIKLLPIGTRTRWKARNAKLNEEQLTSQTFLTFLSLQALCMDNTEDSAAKKRRSSPVRQNVRRQPHRHSTIDALPASLSLKCAVCHGEHHMLRPEHRATECRVKNRGWGLHHFLVLMSSNQQAQRQAEPDDHVPPLKQVSHRSKKGNNLPCIARQHTRFSQNPVSNSEAVLNKSWSWKIRRGPRLGWSGRDCNREGNRRYSLHPNIGQKSWFQTKPSEVGPCPVRRLEAPPTFADSKGARREAPCPRVNRRRFLINTGFTAQKEDNMECTLKKFWELESIGHQHQEEKMTQDLIRLPDNRPLAEHRLQTIERSIRKDLVKRLEYIAVTGEYLRNGWAEEKMVNGELKCRVVFDGSVKYGGVSLNECLETDPNLQADLADIEKMYLQVGLRVEDRDACRFLWRNCSQDEPVRAYRLTRVCFGLACSPYFAINVIKAHAKQNPEECDEVIKRALCNMFVHDLVISCDEESEVAELIRRVPVFLKRGRFHLKKWASNRAELLATLPRTEVSKIGDRELSKALGVYWLKDEDVITFKPPTDSTTQSRATKRQLLSLVAKAKMMFQWLWTTELSWDSPLPPKISKQWRRWQEELKKLLEVKLSRPWIREPWTQQARCESGAMDGAPRLRRCIQGSIRCLRLPESRVHGCANLGEINDSENPGDTNKTNQPPETGADGSHAVRKIEAQSDSRLDQGLLPALLLSQAFTSWKPFVAYRMKWPKEPAELDKNDKTLMSEQKTIKVLTTQVNEEGIERVIDPFRYNSYERLIRVTTYCLRFTRNVQLPLTEREKRDVLEHPDIAPTLLQIESKLEVMEAEKRIRRSRQSNEDGLLRTDGRLRQSTLPPESKHPILLPSHHPVVELLIRNQHIRQLHASVNQTLVAIRIRFWIIKARNTVKKVIQSCPICRRINAQPYQLVERVEESAPFSHTGVDFAGPLYTRSDTRARNPSTNKTYISFFTCMVTRAVHLEIVREQTASCFLNALRRFISRRGRPRVIQSDNFRSFKLADEFLRRLFHSAEWNEVQSKLNEERTE</sequence>
<dbReference type="SUPFAM" id="SSF56672">
    <property type="entry name" value="DNA/RNA polymerases"/>
    <property type="match status" value="1"/>
</dbReference>
<dbReference type="AlphaFoldDB" id="A0A0V0SG92"/>
<proteinExistence type="predicted"/>
<dbReference type="InterPro" id="IPR036397">
    <property type="entry name" value="RNaseH_sf"/>
</dbReference>
<dbReference type="EMBL" id="JYDL01000010">
    <property type="protein sequence ID" value="KRX25736.1"/>
    <property type="molecule type" value="Genomic_DNA"/>
</dbReference>
<feature type="domain" description="Integrase zinc-binding" evidence="2">
    <location>
        <begin position="946"/>
        <end position="997"/>
    </location>
</feature>
<gene>
    <name evidence="3" type="ORF">T07_2378</name>
</gene>
<dbReference type="Pfam" id="PF05380">
    <property type="entry name" value="Peptidase_A17"/>
    <property type="match status" value="1"/>
</dbReference>
<dbReference type="STRING" id="6336.A0A0V0SG92"/>
<dbReference type="Proteomes" id="UP000054630">
    <property type="component" value="Unassembled WGS sequence"/>
</dbReference>
<feature type="compositionally biased region" description="Basic and acidic residues" evidence="1">
    <location>
        <begin position="911"/>
        <end position="924"/>
    </location>
</feature>
<organism evidence="3 4">
    <name type="scientific">Trichinella nelsoni</name>
    <dbReference type="NCBI Taxonomy" id="6336"/>
    <lineage>
        <taxon>Eukaryota</taxon>
        <taxon>Metazoa</taxon>
        <taxon>Ecdysozoa</taxon>
        <taxon>Nematoda</taxon>
        <taxon>Enoplea</taxon>
        <taxon>Dorylaimia</taxon>
        <taxon>Trichinellida</taxon>
        <taxon>Trichinellidae</taxon>
        <taxon>Trichinella</taxon>
    </lineage>
</organism>
<name>A0A0V0SG92_9BILA</name>
<dbReference type="GO" id="GO:0042575">
    <property type="term" value="C:DNA polymerase complex"/>
    <property type="evidence" value="ECO:0007669"/>
    <property type="project" value="UniProtKB-ARBA"/>
</dbReference>
<feature type="region of interest" description="Disordered" evidence="1">
    <location>
        <begin position="213"/>
        <end position="239"/>
    </location>
</feature>